<dbReference type="SUPFAM" id="SSF47090">
    <property type="entry name" value="PGBD-like"/>
    <property type="match status" value="1"/>
</dbReference>
<feature type="region of interest" description="Disordered" evidence="1">
    <location>
        <begin position="51"/>
        <end position="71"/>
    </location>
</feature>
<accession>A0A1L3I6I7</accession>
<dbReference type="EMBL" id="CP016364">
    <property type="protein sequence ID" value="APG47632.1"/>
    <property type="molecule type" value="Genomic_DNA"/>
</dbReference>
<proteinExistence type="predicted"/>
<evidence type="ECO:0000313" key="4">
    <source>
        <dbReference type="Proteomes" id="UP000183859"/>
    </source>
</evidence>
<dbReference type="InterPro" id="IPR002477">
    <property type="entry name" value="Peptidoglycan-bd-like"/>
</dbReference>
<reference evidence="4" key="1">
    <citation type="submission" date="2016-07" db="EMBL/GenBank/DDBJ databases">
        <title>Phaeobacter portensis sp. nov., a tropodithietic acid producing bacterium isolated from a German harbor.</title>
        <authorList>
            <person name="Freese H.M."/>
            <person name="Bunk B."/>
            <person name="Breider S."/>
            <person name="Brinkhoff T."/>
        </authorList>
    </citation>
    <scope>NUCLEOTIDE SEQUENCE [LARGE SCALE GENOMIC DNA]</scope>
    <source>
        <strain evidence="4">P97</strain>
    </source>
</reference>
<dbReference type="InterPro" id="IPR036366">
    <property type="entry name" value="PGBDSf"/>
</dbReference>
<name>A0A1L3I6I7_9RHOB</name>
<evidence type="ECO:0000313" key="3">
    <source>
        <dbReference type="EMBL" id="APG47632.1"/>
    </source>
</evidence>
<dbReference type="AlphaFoldDB" id="A0A1L3I6I7"/>
<dbReference type="Gene3D" id="1.10.101.10">
    <property type="entry name" value="PGBD-like superfamily/PGBD"/>
    <property type="match status" value="1"/>
</dbReference>
<dbReference type="OrthoDB" id="7861420at2"/>
<gene>
    <name evidence="3" type="ORF">PhaeoP97_02238</name>
</gene>
<dbReference type="STRING" id="1844006.PhaeoP97_02238"/>
<keyword evidence="4" id="KW-1185">Reference proteome</keyword>
<dbReference type="Proteomes" id="UP000183859">
    <property type="component" value="Chromosome"/>
</dbReference>
<feature type="domain" description="Peptidoglycan binding-like" evidence="2">
    <location>
        <begin position="133"/>
        <end position="172"/>
    </location>
</feature>
<dbReference type="InterPro" id="IPR036365">
    <property type="entry name" value="PGBD-like_sf"/>
</dbReference>
<organism evidence="3 4">
    <name type="scientific">Phaeobacter porticola</name>
    <dbReference type="NCBI Taxonomy" id="1844006"/>
    <lineage>
        <taxon>Bacteria</taxon>
        <taxon>Pseudomonadati</taxon>
        <taxon>Pseudomonadota</taxon>
        <taxon>Alphaproteobacteria</taxon>
        <taxon>Rhodobacterales</taxon>
        <taxon>Roseobacteraceae</taxon>
        <taxon>Phaeobacter</taxon>
    </lineage>
</organism>
<evidence type="ECO:0000256" key="1">
    <source>
        <dbReference type="SAM" id="MobiDB-lite"/>
    </source>
</evidence>
<dbReference type="Pfam" id="PF01471">
    <property type="entry name" value="PG_binding_1"/>
    <property type="match status" value="1"/>
</dbReference>
<protein>
    <recommendedName>
        <fullName evidence="2">Peptidoglycan binding-like domain-containing protein</fullName>
    </recommendedName>
</protein>
<dbReference type="KEGG" id="php:PhaeoP97_02238"/>
<evidence type="ECO:0000259" key="2">
    <source>
        <dbReference type="Pfam" id="PF01471"/>
    </source>
</evidence>
<sequence>MSRHHGCQYDDTGTLFMDELLRLRRAWLALGCLAVLSACIEPQSGPAAQVSRAQSAPAAPPGAPPGSCWSTHTTPAVIETVTVQVMTRPAMTAADGTVLRPARFRRETRQNIVRPRRESWFETPCPVDMTPQFVGSVQRALAVRGHYDGEITGVLDAPTRTAVRKFQEQDGFANDDLSLVSARKLGLVAIEH</sequence>